<feature type="region of interest" description="Disordered" evidence="2">
    <location>
        <begin position="257"/>
        <end position="306"/>
    </location>
</feature>
<reference evidence="3 4" key="1">
    <citation type="submission" date="2019-11" db="EMBL/GenBank/DDBJ databases">
        <title>Acidiferrimicrobium australis gen. nov., sp. nov., an acidophilic and obligately heterotrophic, member of the Actinobacteria that catalyses dissimilatory oxido- reduction of iron isolated from metal-rich acidic water in Chile.</title>
        <authorList>
            <person name="Gonzalez D."/>
            <person name="Huber K."/>
            <person name="Hedrich S."/>
            <person name="Rojas-Villalobos C."/>
            <person name="Quatrini R."/>
            <person name="Dinamarca M.A."/>
            <person name="Schwarz A."/>
            <person name="Canales C."/>
            <person name="Nancucheo I."/>
        </authorList>
    </citation>
    <scope>NUCLEOTIDE SEQUENCE [LARGE SCALE GENOMIC DNA]</scope>
    <source>
        <strain evidence="3 4">USS-CCA1</strain>
    </source>
</reference>
<organism evidence="3 4">
    <name type="scientific">Acidiferrimicrobium australe</name>
    <dbReference type="NCBI Taxonomy" id="2664430"/>
    <lineage>
        <taxon>Bacteria</taxon>
        <taxon>Bacillati</taxon>
        <taxon>Actinomycetota</taxon>
        <taxon>Acidimicrobiia</taxon>
        <taxon>Acidimicrobiales</taxon>
        <taxon>Acidimicrobiaceae</taxon>
        <taxon>Acidiferrimicrobium</taxon>
    </lineage>
</organism>
<gene>
    <name evidence="3" type="ORF">GHK86_10235</name>
</gene>
<feature type="region of interest" description="Disordered" evidence="2">
    <location>
        <begin position="446"/>
        <end position="476"/>
    </location>
</feature>
<evidence type="ECO:0000313" key="4">
    <source>
        <dbReference type="Proteomes" id="UP000437736"/>
    </source>
</evidence>
<proteinExistence type="predicted"/>
<evidence type="ECO:0000313" key="3">
    <source>
        <dbReference type="EMBL" id="MST33095.1"/>
    </source>
</evidence>
<dbReference type="Proteomes" id="UP000437736">
    <property type="component" value="Unassembled WGS sequence"/>
</dbReference>
<name>A0ABW9QU61_9ACTN</name>
<feature type="compositionally biased region" description="Gly residues" evidence="2">
    <location>
        <begin position="263"/>
        <end position="275"/>
    </location>
</feature>
<sequence length="476" mass="49826">MVCGDLGGLEVAFREFASGFDAGLLTPGGAAAVVACCGRIEASVSAVRALAAARAAESGGWEREGYRSAADAMAAVTGTSAGAARRAITTGRRLAAQPEVAQAALSGALSAEQTEAVADGVAADPGSAGALLAKAEAGSLAELNEEVAAVKAAATDLEERRRELQRRRSLRRWVDRDGALHAHLFGHVEDGARLWRALDPIRRRLNVLRRQAGVRDSFEALDYDALVLLAKVAAGVEGELGFAELCELGLFPQHGEHCPSTPPGGGSSGPGGGGALSLFDDPAPPDGRGGNGDAAAPGGGPPARRVKKLAGSPAKIIVRVDLDTLLRGAPISGEVCELVGYGPIPVSVIEQLAAQDNAFIVGVLTHAERVLSVYHHRRRPNAAQRSGLEFLQPSCAAAGCNVKVGLQYDHRVEWARTHYTVFDLLDRLCPHHHNLKTRDNWALVDGTGKRPFVPPTDPRHPHHRGTDPASRGDPPP</sequence>
<accession>A0ABW9QU61</accession>
<comment type="caution">
    <text evidence="3">The sequence shown here is derived from an EMBL/GenBank/DDBJ whole genome shotgun (WGS) entry which is preliminary data.</text>
</comment>
<protein>
    <recommendedName>
        <fullName evidence="5">DUF222 domain-containing protein</fullName>
    </recommendedName>
</protein>
<evidence type="ECO:0000256" key="2">
    <source>
        <dbReference type="SAM" id="MobiDB-lite"/>
    </source>
</evidence>
<evidence type="ECO:0000256" key="1">
    <source>
        <dbReference type="SAM" id="Coils"/>
    </source>
</evidence>
<feature type="coiled-coil region" evidence="1">
    <location>
        <begin position="140"/>
        <end position="167"/>
    </location>
</feature>
<keyword evidence="1" id="KW-0175">Coiled coil</keyword>
<dbReference type="EMBL" id="WJHE01000481">
    <property type="protein sequence ID" value="MST33095.1"/>
    <property type="molecule type" value="Genomic_DNA"/>
</dbReference>
<keyword evidence="4" id="KW-1185">Reference proteome</keyword>
<evidence type="ECO:0008006" key="5">
    <source>
        <dbReference type="Google" id="ProtNLM"/>
    </source>
</evidence>